<proteinExistence type="predicted"/>
<protein>
    <submittedName>
        <fullName evidence="2">Alpha/beta fold hydrolase</fullName>
    </submittedName>
</protein>
<gene>
    <name evidence="2" type="ORF">ACFQ14_05030</name>
</gene>
<evidence type="ECO:0000313" key="3">
    <source>
        <dbReference type="Proteomes" id="UP001597101"/>
    </source>
</evidence>
<reference evidence="3" key="1">
    <citation type="journal article" date="2019" name="Int. J. Syst. Evol. Microbiol.">
        <title>The Global Catalogue of Microorganisms (GCM) 10K type strain sequencing project: providing services to taxonomists for standard genome sequencing and annotation.</title>
        <authorList>
            <consortium name="The Broad Institute Genomics Platform"/>
            <consortium name="The Broad Institute Genome Sequencing Center for Infectious Disease"/>
            <person name="Wu L."/>
            <person name="Ma J."/>
        </authorList>
    </citation>
    <scope>NUCLEOTIDE SEQUENCE [LARGE SCALE GENOMIC DNA]</scope>
    <source>
        <strain evidence="3">CCUG 60023</strain>
    </source>
</reference>
<evidence type="ECO:0000313" key="2">
    <source>
        <dbReference type="EMBL" id="MFD0915764.1"/>
    </source>
</evidence>
<sequence length="312" mass="34644">MALNFEKTERFPANAKVSEVFVERTPFAVSMRDAVQLRGFRYRVRNGGNKRNHLPVLCIPSDLGNAMEFDRFARQLLMQENGPTALYSVSLRGRGGSDAGSVATYSPLIAAEDIISVCDALNVHEVALLANAGGALPALLMAPKRPALIEKLILNDAAPERDDVGIARVRTLAKNHTPAKTLEDAIQREKDMLGSMFPAFGEPDWREKVEAAWHDGEKLTAEPAYDAALARYFDSMNFEDRQPLLWDEFKIFAARPVMALRGEKSQLITQRIIDKMRDICPTLLERVVAGQGHFPLLTKDDLAVEIAAFLHS</sequence>
<dbReference type="Proteomes" id="UP001597101">
    <property type="component" value="Unassembled WGS sequence"/>
</dbReference>
<feature type="domain" description="AB hydrolase-1" evidence="1">
    <location>
        <begin position="86"/>
        <end position="299"/>
    </location>
</feature>
<comment type="caution">
    <text evidence="2">The sequence shown here is derived from an EMBL/GenBank/DDBJ whole genome shotgun (WGS) entry which is preliminary data.</text>
</comment>
<dbReference type="EMBL" id="JBHTJV010000003">
    <property type="protein sequence ID" value="MFD0915764.1"/>
    <property type="molecule type" value="Genomic_DNA"/>
</dbReference>
<dbReference type="PANTHER" id="PTHR43194:SF2">
    <property type="entry name" value="PEROXISOMAL MEMBRANE PROTEIN LPX1"/>
    <property type="match status" value="1"/>
</dbReference>
<dbReference type="Gene3D" id="3.40.50.1820">
    <property type="entry name" value="alpha/beta hydrolase"/>
    <property type="match status" value="1"/>
</dbReference>
<accession>A0ABW3FG65</accession>
<dbReference type="SUPFAM" id="SSF53474">
    <property type="entry name" value="alpha/beta-Hydrolases"/>
    <property type="match status" value="1"/>
</dbReference>
<dbReference type="RefSeq" id="WP_377211611.1">
    <property type="nucleotide sequence ID" value="NZ_JBHTJV010000003.1"/>
</dbReference>
<dbReference type="GO" id="GO:0016787">
    <property type="term" value="F:hydrolase activity"/>
    <property type="evidence" value="ECO:0007669"/>
    <property type="project" value="UniProtKB-KW"/>
</dbReference>
<dbReference type="Pfam" id="PF00561">
    <property type="entry name" value="Abhydrolase_1"/>
    <property type="match status" value="1"/>
</dbReference>
<dbReference type="InterPro" id="IPR029058">
    <property type="entry name" value="AB_hydrolase_fold"/>
</dbReference>
<dbReference type="InterPro" id="IPR000073">
    <property type="entry name" value="AB_hydrolase_1"/>
</dbReference>
<dbReference type="PANTHER" id="PTHR43194">
    <property type="entry name" value="HYDROLASE ALPHA/BETA FOLD FAMILY"/>
    <property type="match status" value="1"/>
</dbReference>
<evidence type="ECO:0000259" key="1">
    <source>
        <dbReference type="Pfam" id="PF00561"/>
    </source>
</evidence>
<keyword evidence="2" id="KW-0378">Hydrolase</keyword>
<dbReference type="InterPro" id="IPR050228">
    <property type="entry name" value="Carboxylesterase_BioH"/>
</dbReference>
<name>A0ABW3FG65_9HYPH</name>
<organism evidence="2 3">
    <name type="scientific">Pseudahrensia aquimaris</name>
    <dbReference type="NCBI Taxonomy" id="744461"/>
    <lineage>
        <taxon>Bacteria</taxon>
        <taxon>Pseudomonadati</taxon>
        <taxon>Pseudomonadota</taxon>
        <taxon>Alphaproteobacteria</taxon>
        <taxon>Hyphomicrobiales</taxon>
        <taxon>Ahrensiaceae</taxon>
        <taxon>Pseudahrensia</taxon>
    </lineage>
</organism>
<keyword evidence="3" id="KW-1185">Reference proteome</keyword>